<dbReference type="PANTHER" id="PTHR12526">
    <property type="entry name" value="GLYCOSYLTRANSFERASE"/>
    <property type="match status" value="1"/>
</dbReference>
<evidence type="ECO:0000313" key="8">
    <source>
        <dbReference type="Proteomes" id="UP000553957"/>
    </source>
</evidence>
<dbReference type="PANTHER" id="PTHR12526:SF600">
    <property type="entry name" value="GLYCOSYL TRANSFERASE GROUP 1"/>
    <property type="match status" value="1"/>
</dbReference>
<dbReference type="Pfam" id="PF13439">
    <property type="entry name" value="Glyco_transf_4"/>
    <property type="match status" value="1"/>
</dbReference>
<keyword evidence="7" id="KW-1185">Reference proteome</keyword>
<dbReference type="Proteomes" id="UP000534306">
    <property type="component" value="Unassembled WGS sequence"/>
</dbReference>
<dbReference type="GO" id="GO:0016757">
    <property type="term" value="F:glycosyltransferase activity"/>
    <property type="evidence" value="ECO:0007669"/>
    <property type="project" value="UniProtKB-KW"/>
</dbReference>
<evidence type="ECO:0000313" key="6">
    <source>
        <dbReference type="EMBL" id="NOL40658.1"/>
    </source>
</evidence>
<evidence type="ECO:0000313" key="7">
    <source>
        <dbReference type="Proteomes" id="UP000534306"/>
    </source>
</evidence>
<name>A0A7Y4KXU7_9ACTN</name>
<dbReference type="Gene3D" id="3.40.50.2000">
    <property type="entry name" value="Glycogen Phosphorylase B"/>
    <property type="match status" value="2"/>
</dbReference>
<evidence type="ECO:0000256" key="1">
    <source>
        <dbReference type="ARBA" id="ARBA00022676"/>
    </source>
</evidence>
<feature type="domain" description="Glycosyl transferase family 1" evidence="3">
    <location>
        <begin position="315"/>
        <end position="473"/>
    </location>
</feature>
<evidence type="ECO:0000259" key="3">
    <source>
        <dbReference type="Pfam" id="PF00534"/>
    </source>
</evidence>
<dbReference type="InterPro" id="IPR001296">
    <property type="entry name" value="Glyco_trans_1"/>
</dbReference>
<dbReference type="AlphaFoldDB" id="A0A7Y4KXU7"/>
<comment type="caution">
    <text evidence="6">The sequence shown here is derived from an EMBL/GenBank/DDBJ whole genome shotgun (WGS) entry which is preliminary data.</text>
</comment>
<evidence type="ECO:0000256" key="2">
    <source>
        <dbReference type="ARBA" id="ARBA00022679"/>
    </source>
</evidence>
<sequence length="866" mass="94888">MPGSTDLRVVMVVATDVAHDSRVRNEAAALAGTGAQVTVLGVAADGLPSKEAVGGATIVRVAVPYPLREERERSRKARRDWRPPLVGYRHRSTYAARDQRIRAALMEIKADSGTAIRRLRSGQGNLLTFKAGVAARLLRRARWQVAQRAALARRRIGTATDKAFKSGWRAYDGMAERLPWPVPWRTLYPEALDLETAFGELIDCLEPDVVHAHTVHVIGVAVRAAGRAKLRGHDLDVVYDAHEYVAGLPRYGPRARRSVAAWAKHEAEYIEAVDRVITSSSAIATRLQREHRLRREPAVVMSSADPVAVPLEVPDIRGRIGLAPDVPLLAYSGGVTHSRGLQTAVQALVDLPDAHLAVICVPAVAAPAVRALQVQASQVGAGDRLHCLDPVRPEEVVAFLRTADIGLIPSLRSPSDELVLPAKLFEYAVAGLPVVVSDMPSLKELVERTRIGQVFVAADANDLVAKVRSVLGDLAGYREQVAAPSWQDFRWSGQATKLRALYADLTGRRVDVAAEDPAKTERHLLIGPLNSAGQAYQWATAAERNLKGITAESLSIRSAAFRFPVHRSATEEQYRSDLRWQLDLTGQVLRDVTHVIFEAGRTMFGAVRGQVWTAEVPVLEAAGIRHAVLFHGSEIRDPARHRERHRHSPFRNPDDELTHRLQTANDMLRRHLVSYQGPVFVSTPDLLEFVDNGIWLPLALDVEGFASNRPVLDRKVPVVLHAPTSGALKGSSYIDPVLTGLDARGLIKYQRVQNVAHAELTEMVRNADIVVEQLLLGLYGVSACEAMAAGRVTVGYVPDRIRKLLPLDLPIVEATPENLAEVIERLVHERDGARKIAAAGPRYVRELHDGRRSAAALLPFLDGELA</sequence>
<dbReference type="Pfam" id="PF00534">
    <property type="entry name" value="Glycos_transf_1"/>
    <property type="match status" value="1"/>
</dbReference>
<keyword evidence="1" id="KW-0328">Glycosyltransferase</keyword>
<protein>
    <submittedName>
        <fullName evidence="5 6">Glycosyltransferase</fullName>
    </submittedName>
</protein>
<accession>A0A7Y4KXU7</accession>
<evidence type="ECO:0000259" key="4">
    <source>
        <dbReference type="Pfam" id="PF13439"/>
    </source>
</evidence>
<reference evidence="5 8" key="2">
    <citation type="submission" date="2020-08" db="EMBL/GenBank/DDBJ databases">
        <title>Sequencing the genomes of 1000 actinobacteria strains.</title>
        <authorList>
            <person name="Klenk H.-P."/>
        </authorList>
    </citation>
    <scope>NUCLEOTIDE SEQUENCE [LARGE SCALE GENOMIC DNA]</scope>
    <source>
        <strain evidence="5 8">DSM 15626</strain>
    </source>
</reference>
<evidence type="ECO:0000313" key="5">
    <source>
        <dbReference type="EMBL" id="MBB6569508.1"/>
    </source>
</evidence>
<dbReference type="InterPro" id="IPR028098">
    <property type="entry name" value="Glyco_trans_4-like_N"/>
</dbReference>
<dbReference type="CDD" id="cd03801">
    <property type="entry name" value="GT4_PimA-like"/>
    <property type="match status" value="1"/>
</dbReference>
<dbReference type="Proteomes" id="UP000553957">
    <property type="component" value="Unassembled WGS sequence"/>
</dbReference>
<dbReference type="SUPFAM" id="SSF53756">
    <property type="entry name" value="UDP-Glycosyltransferase/glycogen phosphorylase"/>
    <property type="match status" value="2"/>
</dbReference>
<reference evidence="6 7" key="1">
    <citation type="submission" date="2020-05" db="EMBL/GenBank/DDBJ databases">
        <title>Genome sequence of Kribbella sandramycini ATCC 39419.</title>
        <authorList>
            <person name="Maclea K.S."/>
            <person name="Fair J.L."/>
        </authorList>
    </citation>
    <scope>NUCLEOTIDE SEQUENCE [LARGE SCALE GENOMIC DNA]</scope>
    <source>
        <strain evidence="6 7">ATCC 39419</strain>
    </source>
</reference>
<proteinExistence type="predicted"/>
<organism evidence="6 7">
    <name type="scientific">Kribbella sandramycini</name>
    <dbReference type="NCBI Taxonomy" id="60450"/>
    <lineage>
        <taxon>Bacteria</taxon>
        <taxon>Bacillati</taxon>
        <taxon>Actinomycetota</taxon>
        <taxon>Actinomycetes</taxon>
        <taxon>Propionibacteriales</taxon>
        <taxon>Kribbellaceae</taxon>
        <taxon>Kribbella</taxon>
    </lineage>
</organism>
<dbReference type="RefSeq" id="WP_171673146.1">
    <property type="nucleotide sequence ID" value="NZ_BAAAGT010000002.1"/>
</dbReference>
<feature type="domain" description="Glycosyltransferase subfamily 4-like N-terminal" evidence="4">
    <location>
        <begin position="179"/>
        <end position="300"/>
    </location>
</feature>
<gene>
    <name evidence="5" type="ORF">HNR71_005145</name>
    <name evidence="6" type="ORF">HPO96_10415</name>
</gene>
<dbReference type="EMBL" id="JACHKF010000001">
    <property type="protein sequence ID" value="MBB6569508.1"/>
    <property type="molecule type" value="Genomic_DNA"/>
</dbReference>
<keyword evidence="2 6" id="KW-0808">Transferase</keyword>
<dbReference type="EMBL" id="JABJRC010000002">
    <property type="protein sequence ID" value="NOL40658.1"/>
    <property type="molecule type" value="Genomic_DNA"/>
</dbReference>